<evidence type="ECO:0000313" key="3">
    <source>
        <dbReference type="Proteomes" id="UP001470230"/>
    </source>
</evidence>
<comment type="caution">
    <text evidence="2">The sequence shown here is derived from an EMBL/GenBank/DDBJ whole genome shotgun (WGS) entry which is preliminary data.</text>
</comment>
<name>A0ABR2KP72_9EUKA</name>
<protein>
    <recommendedName>
        <fullName evidence="4">DUF3447 domain-containing protein</fullName>
    </recommendedName>
</protein>
<evidence type="ECO:0000256" key="1">
    <source>
        <dbReference type="SAM" id="MobiDB-lite"/>
    </source>
</evidence>
<dbReference type="EMBL" id="JAPFFF010000004">
    <property type="protein sequence ID" value="KAK8892959.1"/>
    <property type="molecule type" value="Genomic_DNA"/>
</dbReference>
<dbReference type="Proteomes" id="UP001470230">
    <property type="component" value="Unassembled WGS sequence"/>
</dbReference>
<dbReference type="SUPFAM" id="SSF48403">
    <property type="entry name" value="Ankyrin repeat"/>
    <property type="match status" value="1"/>
</dbReference>
<evidence type="ECO:0000313" key="2">
    <source>
        <dbReference type="EMBL" id="KAK8892959.1"/>
    </source>
</evidence>
<proteinExistence type="predicted"/>
<dbReference type="InterPro" id="IPR036770">
    <property type="entry name" value="Ankyrin_rpt-contain_sf"/>
</dbReference>
<reference evidence="2 3" key="1">
    <citation type="submission" date="2024-04" db="EMBL/GenBank/DDBJ databases">
        <title>Tritrichomonas musculus Genome.</title>
        <authorList>
            <person name="Alves-Ferreira E."/>
            <person name="Grigg M."/>
            <person name="Lorenzi H."/>
            <person name="Galac M."/>
        </authorList>
    </citation>
    <scope>NUCLEOTIDE SEQUENCE [LARGE SCALE GENOMIC DNA]</scope>
    <source>
        <strain evidence="2 3">EAF2021</strain>
    </source>
</reference>
<sequence length="612" mass="73147">MNDIFQDSMKIKIFAKIQERLIVLDPKSTEEDIDIFLNQIPKNYLNQKDDLMTICQLIAYSIRNIVQPRKNIIKIFDRLMKKIKIYLFDEKNFLWNIFGGHFYFKLLMYEEGILTIDDIVYHTQEDSSYYTAEYFSPEIFNEAPEIYDKEIKYILRKPLAKRDIEKFKEKRSKHIQWLRQSSDYNDPLYREIEEDPLRLAIKIDDIDTFQKVVSNQNLSLNSTKINENVFDNFNRIYSESKILDYTIRHGSIKIFKFLVMNDVDFYDGIIVDAFSCNNYDIFHITERIQKEIFAKYSLIHAIKYWRNEFIDYSFENYNFDFLEKSDVDSEYDDEIVDLISNTTYSMNFMFFESKILPFLRKNHRFVNDNINKIIIGTYYDWSCFFMREFMKWPTMDINHVFESDNNTTMFSQSILYYNLKAAEIVTSHPKFVLKNPCYKSFSALQMVSKMKVDPKFIEIICKQPNIDVNWADTRFGISAIQLALTNGNIHSTQYLIDHFTALLLDASEALFFYCLKTNHLMTLKIHVKYCIDRNIGGNCEEIISKIKEVFSSEPDYREEQDDTFRKIYREVLIEKPRPPPFSPENSIRIKTKKPKKTTPTIFRPKIKIRKNI</sequence>
<accession>A0ABR2KP72</accession>
<evidence type="ECO:0008006" key="4">
    <source>
        <dbReference type="Google" id="ProtNLM"/>
    </source>
</evidence>
<gene>
    <name evidence="2" type="ORF">M9Y10_030213</name>
</gene>
<keyword evidence="3" id="KW-1185">Reference proteome</keyword>
<feature type="region of interest" description="Disordered" evidence="1">
    <location>
        <begin position="576"/>
        <end position="598"/>
    </location>
</feature>
<organism evidence="2 3">
    <name type="scientific">Tritrichomonas musculus</name>
    <dbReference type="NCBI Taxonomy" id="1915356"/>
    <lineage>
        <taxon>Eukaryota</taxon>
        <taxon>Metamonada</taxon>
        <taxon>Parabasalia</taxon>
        <taxon>Tritrichomonadida</taxon>
        <taxon>Tritrichomonadidae</taxon>
        <taxon>Tritrichomonas</taxon>
    </lineage>
</organism>